<dbReference type="Pfam" id="PF13359">
    <property type="entry name" value="DDE_Tnp_4"/>
    <property type="match status" value="1"/>
</dbReference>
<name>A0A6A3LV25_9STRA</name>
<keyword evidence="3" id="KW-0812">Transmembrane</keyword>
<comment type="cofactor">
    <cofactor evidence="1">
        <name>a divalent metal cation</name>
        <dbReference type="ChEBI" id="CHEBI:60240"/>
    </cofactor>
</comment>
<evidence type="ECO:0000256" key="1">
    <source>
        <dbReference type="ARBA" id="ARBA00001968"/>
    </source>
</evidence>
<gene>
    <name evidence="6" type="ORF">PF010_g3578</name>
    <name evidence="5" type="ORF">PF011_g3950</name>
</gene>
<dbReference type="Proteomes" id="UP000488956">
    <property type="component" value="Unassembled WGS sequence"/>
</dbReference>
<dbReference type="AlphaFoldDB" id="A0A6A3LV25"/>
<evidence type="ECO:0000256" key="2">
    <source>
        <dbReference type="ARBA" id="ARBA00022723"/>
    </source>
</evidence>
<dbReference type="Proteomes" id="UP000460718">
    <property type="component" value="Unassembled WGS sequence"/>
</dbReference>
<evidence type="ECO:0000313" key="8">
    <source>
        <dbReference type="Proteomes" id="UP000488956"/>
    </source>
</evidence>
<keyword evidence="2" id="KW-0479">Metal-binding</keyword>
<evidence type="ECO:0000313" key="7">
    <source>
        <dbReference type="Proteomes" id="UP000460718"/>
    </source>
</evidence>
<dbReference type="EMBL" id="QXFX01000113">
    <property type="protein sequence ID" value="KAE9131229.1"/>
    <property type="molecule type" value="Genomic_DNA"/>
</dbReference>
<evidence type="ECO:0000313" key="5">
    <source>
        <dbReference type="EMBL" id="KAE9023511.1"/>
    </source>
</evidence>
<feature type="transmembrane region" description="Helical" evidence="3">
    <location>
        <begin position="69"/>
        <end position="88"/>
    </location>
</feature>
<dbReference type="GO" id="GO:0046872">
    <property type="term" value="F:metal ion binding"/>
    <property type="evidence" value="ECO:0007669"/>
    <property type="project" value="UniProtKB-KW"/>
</dbReference>
<comment type="caution">
    <text evidence="5">The sequence shown here is derived from an EMBL/GenBank/DDBJ whole genome shotgun (WGS) entry which is preliminary data.</text>
</comment>
<evidence type="ECO:0000259" key="4">
    <source>
        <dbReference type="Pfam" id="PF13359"/>
    </source>
</evidence>
<sequence>MFGPVEGRRHDGFIPQESKVVDEMEHHPGYHLSDDEGHPLKSWLIIPFSDSQRIAEQCSFNHELSRARIAVEWSFAELFGTGIWFALILNMKVLTSPIATPSLVTTFLTICLSCVRRKNQACKSFHCQPPSLEVYLAGLPGSSPINEADYASDDDVLNFFADESDMSSENESSD</sequence>
<evidence type="ECO:0000256" key="3">
    <source>
        <dbReference type="SAM" id="Phobius"/>
    </source>
</evidence>
<accession>A0A6A3LV25</accession>
<proteinExistence type="predicted"/>
<reference evidence="7 8" key="1">
    <citation type="submission" date="2018-09" db="EMBL/GenBank/DDBJ databases">
        <title>Genomic investigation of the strawberry pathogen Phytophthora fragariae indicates pathogenicity is determined by transcriptional variation in three key races.</title>
        <authorList>
            <person name="Adams T.M."/>
            <person name="Armitage A.D."/>
            <person name="Sobczyk M.K."/>
            <person name="Bates H.J."/>
            <person name="Dunwell J.M."/>
            <person name="Nellist C.F."/>
            <person name="Harrison R.J."/>
        </authorList>
    </citation>
    <scope>NUCLEOTIDE SEQUENCE [LARGE SCALE GENOMIC DNA]</scope>
    <source>
        <strain evidence="6 8">ONT-3</strain>
        <strain evidence="5 7">SCRP245</strain>
    </source>
</reference>
<feature type="transmembrane region" description="Helical" evidence="3">
    <location>
        <begin position="94"/>
        <end position="115"/>
    </location>
</feature>
<organism evidence="5 7">
    <name type="scientific">Phytophthora fragariae</name>
    <dbReference type="NCBI Taxonomy" id="53985"/>
    <lineage>
        <taxon>Eukaryota</taxon>
        <taxon>Sar</taxon>
        <taxon>Stramenopiles</taxon>
        <taxon>Oomycota</taxon>
        <taxon>Peronosporomycetes</taxon>
        <taxon>Peronosporales</taxon>
        <taxon>Peronosporaceae</taxon>
        <taxon>Phytophthora</taxon>
    </lineage>
</organism>
<protein>
    <recommendedName>
        <fullName evidence="4">DDE Tnp4 domain-containing protein</fullName>
    </recommendedName>
</protein>
<dbReference type="EMBL" id="QXFW01000137">
    <property type="protein sequence ID" value="KAE9023511.1"/>
    <property type="molecule type" value="Genomic_DNA"/>
</dbReference>
<keyword evidence="3" id="KW-0472">Membrane</keyword>
<evidence type="ECO:0000313" key="6">
    <source>
        <dbReference type="EMBL" id="KAE9131229.1"/>
    </source>
</evidence>
<feature type="domain" description="DDE Tnp4" evidence="4">
    <location>
        <begin position="4"/>
        <end position="78"/>
    </location>
</feature>
<keyword evidence="3" id="KW-1133">Transmembrane helix</keyword>
<dbReference type="InterPro" id="IPR027806">
    <property type="entry name" value="HARBI1_dom"/>
</dbReference>